<keyword evidence="2" id="KW-1185">Reference proteome</keyword>
<gene>
    <name evidence="1" type="ORF">NQ176_g8662</name>
</gene>
<dbReference type="EMBL" id="JANJQO010001744">
    <property type="protein sequence ID" value="KAJ2969437.1"/>
    <property type="molecule type" value="Genomic_DNA"/>
</dbReference>
<evidence type="ECO:0000313" key="2">
    <source>
        <dbReference type="Proteomes" id="UP001143910"/>
    </source>
</evidence>
<accession>A0ACC1MS04</accession>
<comment type="caution">
    <text evidence="1">The sequence shown here is derived from an EMBL/GenBank/DDBJ whole genome shotgun (WGS) entry which is preliminary data.</text>
</comment>
<sequence length="331" mass="35393">MKLSLNIRSHVRGFFYPGDTVQGLLTIRNAKSPPKVTICLAVQGLGANPGTQKETIFQLKQNVDAEALTCAVGDDGRPIYTCAIEVQLPSDACPNKPSAAGQLPSSLSIAASDFSVRVEYFVSVTVTRYIFGGVPTCTTARRALQVVSNPTVPADSPPDNTVSHEDDEMSKISLPLYSRNESKTRTHVQLKLILPLSSVLVRGEACPIELLAQATTDKALIQSIVINLLQTVSVRLGSTTRKAVQCLHSISITGAINVGKEGFAMHLGSSGILSLSNAYPSCDSEGLAITHSVEAKVIVSRANHPGLQTLELRSDVIVMDPPPVYECDVRM</sequence>
<name>A0ACC1MS04_9HYPO</name>
<evidence type="ECO:0000313" key="1">
    <source>
        <dbReference type="EMBL" id="KAJ2969437.1"/>
    </source>
</evidence>
<protein>
    <submittedName>
        <fullName evidence="1">Uncharacterized protein</fullName>
    </submittedName>
</protein>
<proteinExistence type="predicted"/>
<reference evidence="1" key="1">
    <citation type="submission" date="2022-08" db="EMBL/GenBank/DDBJ databases">
        <title>Genome Sequence of Lecanicillium fungicola.</title>
        <authorList>
            <person name="Buettner E."/>
        </authorList>
    </citation>
    <scope>NUCLEOTIDE SEQUENCE</scope>
    <source>
        <strain evidence="1">Babe33</strain>
    </source>
</reference>
<dbReference type="Proteomes" id="UP001143910">
    <property type="component" value="Unassembled WGS sequence"/>
</dbReference>
<organism evidence="1 2">
    <name type="scientific">Zarea fungicola</name>
    <dbReference type="NCBI Taxonomy" id="93591"/>
    <lineage>
        <taxon>Eukaryota</taxon>
        <taxon>Fungi</taxon>
        <taxon>Dikarya</taxon>
        <taxon>Ascomycota</taxon>
        <taxon>Pezizomycotina</taxon>
        <taxon>Sordariomycetes</taxon>
        <taxon>Hypocreomycetidae</taxon>
        <taxon>Hypocreales</taxon>
        <taxon>Cordycipitaceae</taxon>
        <taxon>Zarea</taxon>
    </lineage>
</organism>